<dbReference type="GO" id="GO:0006813">
    <property type="term" value="P:potassium ion transport"/>
    <property type="evidence" value="ECO:0007669"/>
    <property type="project" value="InterPro"/>
</dbReference>
<protein>
    <recommendedName>
        <fullName evidence="1">RCK C-terminal domain-containing protein</fullName>
    </recommendedName>
</protein>
<dbReference type="AlphaFoldDB" id="A0A7X6ICE7"/>
<gene>
    <name evidence="2" type="ORF">MNODULE_16660</name>
</gene>
<feature type="domain" description="RCK C-terminal" evidence="1">
    <location>
        <begin position="109"/>
        <end position="191"/>
    </location>
</feature>
<dbReference type="Gene3D" id="3.30.70.1450">
    <property type="entry name" value="Regulator of K+ conductance, C-terminal domain"/>
    <property type="match status" value="1"/>
</dbReference>
<dbReference type="PROSITE" id="PS51202">
    <property type="entry name" value="RCK_C"/>
    <property type="match status" value="1"/>
</dbReference>
<proteinExistence type="predicted"/>
<comment type="caution">
    <text evidence="2">The sequence shown here is derived from an EMBL/GenBank/DDBJ whole genome shotgun (WGS) entry which is preliminary data.</text>
</comment>
<dbReference type="GO" id="GO:0008324">
    <property type="term" value="F:monoatomic cation transmembrane transporter activity"/>
    <property type="evidence" value="ECO:0007669"/>
    <property type="project" value="InterPro"/>
</dbReference>
<name>A0A7X6ICE7_9BACT</name>
<dbReference type="EMBL" id="VTOW01000003">
    <property type="protein sequence ID" value="NKE72384.1"/>
    <property type="molecule type" value="Genomic_DNA"/>
</dbReference>
<dbReference type="SUPFAM" id="SSF116726">
    <property type="entry name" value="TrkA C-terminal domain-like"/>
    <property type="match status" value="1"/>
</dbReference>
<organism evidence="2 3">
    <name type="scientific">Candidatus Manganitrophus noduliformans</name>
    <dbReference type="NCBI Taxonomy" id="2606439"/>
    <lineage>
        <taxon>Bacteria</taxon>
        <taxon>Pseudomonadati</taxon>
        <taxon>Nitrospirota</taxon>
        <taxon>Nitrospiria</taxon>
        <taxon>Candidatus Troglogloeales</taxon>
        <taxon>Candidatus Manganitrophaceae</taxon>
        <taxon>Candidatus Manganitrophus</taxon>
    </lineage>
</organism>
<dbReference type="InterPro" id="IPR036721">
    <property type="entry name" value="RCK_C_sf"/>
</dbReference>
<keyword evidence="3" id="KW-1185">Reference proteome</keyword>
<evidence type="ECO:0000259" key="1">
    <source>
        <dbReference type="PROSITE" id="PS51202"/>
    </source>
</evidence>
<dbReference type="RefSeq" id="WP_168061960.1">
    <property type="nucleotide sequence ID" value="NZ_VTOW01000003.1"/>
</dbReference>
<dbReference type="Proteomes" id="UP000534783">
    <property type="component" value="Unassembled WGS sequence"/>
</dbReference>
<sequence>MGTWRRIRRDLALAATGFQEATVAIAERVHHRVQHVKISLEMSELERRIREYQSILGEKTYRKFEAGMTDLDLLSQEPELADLGREINALQNRLTLIEEQSTEEEPLRLFEHVLEDSGLVLQHAVIPNGFPWIGKAIQEWNLPAEMRIVYVRKKNGVEVANGRTVVEPHDQITYIGPRRKIHIYKLFWFNG</sequence>
<dbReference type="Pfam" id="PF02080">
    <property type="entry name" value="TrkA_C"/>
    <property type="match status" value="1"/>
</dbReference>
<accession>A0A7X6ICE7</accession>
<evidence type="ECO:0000313" key="2">
    <source>
        <dbReference type="EMBL" id="NKE72384.1"/>
    </source>
</evidence>
<reference evidence="2 3" key="1">
    <citation type="journal article" date="2020" name="Nature">
        <title>Bacterial chemolithoautotrophy via manganese oxidation.</title>
        <authorList>
            <person name="Yu H."/>
            <person name="Leadbetter J.R."/>
        </authorList>
    </citation>
    <scope>NUCLEOTIDE SEQUENCE [LARGE SCALE GENOMIC DNA]</scope>
    <source>
        <strain evidence="2 3">Mn-1</strain>
    </source>
</reference>
<evidence type="ECO:0000313" key="3">
    <source>
        <dbReference type="Proteomes" id="UP000534783"/>
    </source>
</evidence>
<dbReference type="InterPro" id="IPR006037">
    <property type="entry name" value="RCK_C"/>
</dbReference>